<sequence length="161" mass="17218">MNHGKALGIKAALVLPVVWIVLSLFNDVTFLDSTLIGIVLLILAYAAGDLFMLPKSGNVVATLSDFVVALLIIWGGLELLGYNEIFLEAFVAAIIVAAGEYFYHIWLLKNVYNNPNHTTHSGTPSTGSGKASSDPSPASTTTVDAKTTTRKAEPKKDKRAT</sequence>
<dbReference type="Pfam" id="PF10710">
    <property type="entry name" value="DUF2512"/>
    <property type="match status" value="1"/>
</dbReference>
<organism evidence="3 4">
    <name type="scientific">Jeotgalibacillus proteolyticus</name>
    <dbReference type="NCBI Taxonomy" id="2082395"/>
    <lineage>
        <taxon>Bacteria</taxon>
        <taxon>Bacillati</taxon>
        <taxon>Bacillota</taxon>
        <taxon>Bacilli</taxon>
        <taxon>Bacillales</taxon>
        <taxon>Caryophanaceae</taxon>
        <taxon>Jeotgalibacillus</taxon>
    </lineage>
</organism>
<keyword evidence="2" id="KW-0472">Membrane</keyword>
<evidence type="ECO:0000256" key="1">
    <source>
        <dbReference type="SAM" id="MobiDB-lite"/>
    </source>
</evidence>
<evidence type="ECO:0008006" key="5">
    <source>
        <dbReference type="Google" id="ProtNLM"/>
    </source>
</evidence>
<dbReference type="EMBL" id="PREZ01000003">
    <property type="protein sequence ID" value="PPA70875.1"/>
    <property type="molecule type" value="Genomic_DNA"/>
</dbReference>
<feature type="transmembrane region" description="Helical" evidence="2">
    <location>
        <begin position="59"/>
        <end position="77"/>
    </location>
</feature>
<dbReference type="AlphaFoldDB" id="A0A2S5GD79"/>
<comment type="caution">
    <text evidence="3">The sequence shown here is derived from an EMBL/GenBank/DDBJ whole genome shotgun (WGS) entry which is preliminary data.</text>
</comment>
<feature type="transmembrane region" description="Helical" evidence="2">
    <location>
        <begin position="31"/>
        <end position="52"/>
    </location>
</feature>
<feature type="transmembrane region" description="Helical" evidence="2">
    <location>
        <begin position="7"/>
        <end position="25"/>
    </location>
</feature>
<evidence type="ECO:0000313" key="3">
    <source>
        <dbReference type="EMBL" id="PPA70875.1"/>
    </source>
</evidence>
<keyword evidence="2" id="KW-0812">Transmembrane</keyword>
<evidence type="ECO:0000256" key="2">
    <source>
        <dbReference type="SAM" id="Phobius"/>
    </source>
</evidence>
<feature type="compositionally biased region" description="Low complexity" evidence="1">
    <location>
        <begin position="119"/>
        <end position="146"/>
    </location>
</feature>
<dbReference type="RefSeq" id="WP_104057625.1">
    <property type="nucleotide sequence ID" value="NZ_PREZ01000003.1"/>
</dbReference>
<gene>
    <name evidence="3" type="ORF">C4B60_08795</name>
</gene>
<dbReference type="InterPro" id="IPR019649">
    <property type="entry name" value="DUF2512"/>
</dbReference>
<keyword evidence="4" id="KW-1185">Reference proteome</keyword>
<name>A0A2S5GD79_9BACL</name>
<feature type="compositionally biased region" description="Basic and acidic residues" evidence="1">
    <location>
        <begin position="150"/>
        <end position="161"/>
    </location>
</feature>
<feature type="transmembrane region" description="Helical" evidence="2">
    <location>
        <begin position="89"/>
        <end position="108"/>
    </location>
</feature>
<accession>A0A2S5GD79</accession>
<dbReference type="Proteomes" id="UP000239047">
    <property type="component" value="Unassembled WGS sequence"/>
</dbReference>
<feature type="region of interest" description="Disordered" evidence="1">
    <location>
        <begin position="119"/>
        <end position="161"/>
    </location>
</feature>
<proteinExistence type="predicted"/>
<evidence type="ECO:0000313" key="4">
    <source>
        <dbReference type="Proteomes" id="UP000239047"/>
    </source>
</evidence>
<keyword evidence="2" id="KW-1133">Transmembrane helix</keyword>
<protein>
    <recommendedName>
        <fullName evidence="5">DUF2512 domain-containing protein</fullName>
    </recommendedName>
</protein>
<dbReference type="OrthoDB" id="2111682at2"/>
<reference evidence="3 4" key="1">
    <citation type="submission" date="2018-02" db="EMBL/GenBank/DDBJ databases">
        <title>Jeotgalibacillus proteolyticum sp. nov. a protease producing bacterium isolated from ocean sediments of Laizhou Bay.</title>
        <authorList>
            <person name="Li Y."/>
        </authorList>
    </citation>
    <scope>NUCLEOTIDE SEQUENCE [LARGE SCALE GENOMIC DNA]</scope>
    <source>
        <strain evidence="3 4">22-7</strain>
    </source>
</reference>